<feature type="region of interest" description="Disordered" evidence="4">
    <location>
        <begin position="564"/>
        <end position="603"/>
    </location>
</feature>
<keyword evidence="8" id="KW-1185">Reference proteome</keyword>
<evidence type="ECO:0000313" key="6">
    <source>
        <dbReference type="EMBL" id="ESN93671.1"/>
    </source>
</evidence>
<dbReference type="OMA" id="YEYHRTI"/>
<dbReference type="STRING" id="6412.T1FG91"/>
<dbReference type="GO" id="GO:0003729">
    <property type="term" value="F:mRNA binding"/>
    <property type="evidence" value="ECO:0000318"/>
    <property type="project" value="GO_Central"/>
</dbReference>
<feature type="domain" description="K Homology" evidence="5">
    <location>
        <begin position="288"/>
        <end position="354"/>
    </location>
</feature>
<dbReference type="KEGG" id="hro:HELRODRAFT_180766"/>
<keyword evidence="1" id="KW-0677">Repeat</keyword>
<dbReference type="CDD" id="cd22418">
    <property type="entry name" value="KH-I_Vigilin_rpt15"/>
    <property type="match status" value="1"/>
</dbReference>
<dbReference type="InParanoid" id="T1FG91"/>
<organism evidence="7 8">
    <name type="scientific">Helobdella robusta</name>
    <name type="common">Californian leech</name>
    <dbReference type="NCBI Taxonomy" id="6412"/>
    <lineage>
        <taxon>Eukaryota</taxon>
        <taxon>Metazoa</taxon>
        <taxon>Spiralia</taxon>
        <taxon>Lophotrochozoa</taxon>
        <taxon>Annelida</taxon>
        <taxon>Clitellata</taxon>
        <taxon>Hirudinea</taxon>
        <taxon>Rhynchobdellida</taxon>
        <taxon>Glossiphoniidae</taxon>
        <taxon>Helobdella</taxon>
    </lineage>
</organism>
<dbReference type="EnsemblMetazoa" id="HelroT180766">
    <property type="protein sequence ID" value="HelroP180766"/>
    <property type="gene ID" value="HelroG180766"/>
</dbReference>
<dbReference type="Pfam" id="PF00013">
    <property type="entry name" value="KH_1"/>
    <property type="match status" value="4"/>
</dbReference>
<dbReference type="Gene3D" id="3.30.1370.10">
    <property type="entry name" value="K Homology domain, type 1"/>
    <property type="match status" value="5"/>
</dbReference>
<feature type="compositionally biased region" description="Basic residues" evidence="4">
    <location>
        <begin position="151"/>
        <end position="163"/>
    </location>
</feature>
<protein>
    <recommendedName>
        <fullName evidence="5">K Homology domain-containing protein</fullName>
    </recommendedName>
</protein>
<dbReference type="InterPro" id="IPR004088">
    <property type="entry name" value="KH_dom_type_1"/>
</dbReference>
<dbReference type="InterPro" id="IPR036612">
    <property type="entry name" value="KH_dom_type_1_sf"/>
</dbReference>
<reference evidence="6 8" key="2">
    <citation type="journal article" date="2013" name="Nature">
        <title>Insights into bilaterian evolution from three spiralian genomes.</title>
        <authorList>
            <person name="Simakov O."/>
            <person name="Marletaz F."/>
            <person name="Cho S.J."/>
            <person name="Edsinger-Gonzales E."/>
            <person name="Havlak P."/>
            <person name="Hellsten U."/>
            <person name="Kuo D.H."/>
            <person name="Larsson T."/>
            <person name="Lv J."/>
            <person name="Arendt D."/>
            <person name="Savage R."/>
            <person name="Osoegawa K."/>
            <person name="de Jong P."/>
            <person name="Grimwood J."/>
            <person name="Chapman J.A."/>
            <person name="Shapiro H."/>
            <person name="Aerts A."/>
            <person name="Otillar R.P."/>
            <person name="Terry A.Y."/>
            <person name="Boore J.L."/>
            <person name="Grigoriev I.V."/>
            <person name="Lindberg D.R."/>
            <person name="Seaver E.C."/>
            <person name="Weisblat D.A."/>
            <person name="Putnam N.H."/>
            <person name="Rokhsar D.S."/>
        </authorList>
    </citation>
    <scope>NUCLEOTIDE SEQUENCE</scope>
</reference>
<dbReference type="PANTHER" id="PTHR10627:SF31">
    <property type="entry name" value="DODECA-SATELLITE-BINDING PROTEIN 1, ISOFORM A"/>
    <property type="match status" value="1"/>
</dbReference>
<evidence type="ECO:0000313" key="8">
    <source>
        <dbReference type="Proteomes" id="UP000015101"/>
    </source>
</evidence>
<dbReference type="PANTHER" id="PTHR10627">
    <property type="entry name" value="SCP160"/>
    <property type="match status" value="1"/>
</dbReference>
<dbReference type="RefSeq" id="XP_009028303.1">
    <property type="nucleotide sequence ID" value="XM_009030055.1"/>
</dbReference>
<evidence type="ECO:0000256" key="4">
    <source>
        <dbReference type="SAM" id="MobiDB-lite"/>
    </source>
</evidence>
<feature type="compositionally biased region" description="Low complexity" evidence="4">
    <location>
        <begin position="180"/>
        <end position="197"/>
    </location>
</feature>
<feature type="region of interest" description="Disordered" evidence="4">
    <location>
        <begin position="148"/>
        <end position="262"/>
    </location>
</feature>
<dbReference type="EMBL" id="KB097599">
    <property type="protein sequence ID" value="ESN93671.1"/>
    <property type="molecule type" value="Genomic_DNA"/>
</dbReference>
<dbReference type="OrthoDB" id="6280827at2759"/>
<reference evidence="7" key="3">
    <citation type="submission" date="2015-06" db="UniProtKB">
        <authorList>
            <consortium name="EnsemblMetazoa"/>
        </authorList>
    </citation>
    <scope>IDENTIFICATION</scope>
</reference>
<reference evidence="8" key="1">
    <citation type="submission" date="2012-12" db="EMBL/GenBank/DDBJ databases">
        <authorList>
            <person name="Hellsten U."/>
            <person name="Grimwood J."/>
            <person name="Chapman J.A."/>
            <person name="Shapiro H."/>
            <person name="Aerts A."/>
            <person name="Otillar R.P."/>
            <person name="Terry A.Y."/>
            <person name="Boore J.L."/>
            <person name="Simakov O."/>
            <person name="Marletaz F."/>
            <person name="Cho S.-J."/>
            <person name="Edsinger-Gonzales E."/>
            <person name="Havlak P."/>
            <person name="Kuo D.-H."/>
            <person name="Larsson T."/>
            <person name="Lv J."/>
            <person name="Arendt D."/>
            <person name="Savage R."/>
            <person name="Osoegawa K."/>
            <person name="de Jong P."/>
            <person name="Lindberg D.R."/>
            <person name="Seaver E.C."/>
            <person name="Weisblat D.A."/>
            <person name="Putnam N.H."/>
            <person name="Grigoriev I.V."/>
            <person name="Rokhsar D.S."/>
        </authorList>
    </citation>
    <scope>NUCLEOTIDE SEQUENCE</scope>
</reference>
<dbReference type="AlphaFoldDB" id="T1FG91"/>
<evidence type="ECO:0000256" key="3">
    <source>
        <dbReference type="SAM" id="Coils"/>
    </source>
</evidence>
<dbReference type="HOGENOM" id="CLU_452912_0_0_1"/>
<feature type="compositionally biased region" description="Basic and acidic residues" evidence="4">
    <location>
        <begin position="245"/>
        <end position="259"/>
    </location>
</feature>
<dbReference type="SUPFAM" id="SSF54791">
    <property type="entry name" value="Eukaryotic type KH-domain (KH-domain type I)"/>
    <property type="match status" value="5"/>
</dbReference>
<keyword evidence="3" id="KW-0175">Coiled coil</keyword>
<dbReference type="GeneID" id="20207840"/>
<feature type="compositionally biased region" description="Basic and acidic residues" evidence="4">
    <location>
        <begin position="164"/>
        <end position="179"/>
    </location>
</feature>
<dbReference type="PROSITE" id="PS50084">
    <property type="entry name" value="KH_TYPE_1"/>
    <property type="match status" value="4"/>
</dbReference>
<keyword evidence="2" id="KW-0694">RNA-binding</keyword>
<proteinExistence type="predicted"/>
<evidence type="ECO:0000256" key="1">
    <source>
        <dbReference type="ARBA" id="ARBA00022737"/>
    </source>
</evidence>
<name>T1FG91_HELRO</name>
<evidence type="ECO:0000259" key="5">
    <source>
        <dbReference type="SMART" id="SM00322"/>
    </source>
</evidence>
<feature type="coiled-coil region" evidence="3">
    <location>
        <begin position="339"/>
        <end position="366"/>
    </location>
</feature>
<sequence>MVEFPKPGSPSDVIVIRGHKDNVGKAVEEINKIYKEFENLGEMTLEVPVKYKAKLGYLSKISTASGVSCRVVFPQNLLLRGDKGAVAETKEHILKVIQNMDSQIVLEWRVPQKYHRFVLGTKGQRVQEVTKKFEVDIKVPSRRITPVTSARKFKTGKSKKLKSSPKEEKTIETSDHDVNNNHINSDNNNITNDSSVDVASRVEPNKNTDDDANDEGSDGNLPGDNAETAGRDSYDKKDDEEENGGDDRNVKDDDVKVDGDDSNDVISIIGLPSNCEAAKRALSEFIPTTIELTVPSVHHRQLIGQKGAIIQKFMKDFSVAITIPPAITCSDVIKVEGRPADVERAREAIERRVQELEEEKKLRKLKSFKIEIEIEPIYHTKIIGRNGGVVNKIRDQYDVRIQFPEKNSTNQNVITIIGLEAAVKDCKEYILKKIKEIESTVHEELRIDNRVHPRIIGSKGRSVHKLMEDFNVDIKFPAKDSMDKDLIVVSGQKKDVELCCDHLMNLEDEYIQKILDDEVIKEYKKSAATLNTFFNNINNNNHNNNNNNNMKGFIVRDAPWSRTSAPTATTTSATSSATTTTTSRGSATAKTATTTTTTATTTT</sequence>
<gene>
    <name evidence="7" type="primary">20207840</name>
    <name evidence="6" type="ORF">HELRODRAFT_180766</name>
</gene>
<feature type="domain" description="K Homology" evidence="5">
    <location>
        <begin position="102"/>
        <end position="287"/>
    </location>
</feature>
<dbReference type="CTD" id="20207840"/>
<dbReference type="InterPro" id="IPR004087">
    <property type="entry name" value="KH_dom"/>
</dbReference>
<dbReference type="eggNOG" id="KOG2208">
    <property type="taxonomic scope" value="Eukaryota"/>
</dbReference>
<dbReference type="CDD" id="cd22417">
    <property type="entry name" value="KH-I_Vigilin_rpt14"/>
    <property type="match status" value="1"/>
</dbReference>
<dbReference type="SMART" id="SM00322">
    <property type="entry name" value="KH"/>
    <property type="match status" value="4"/>
</dbReference>
<feature type="domain" description="K Homology" evidence="5">
    <location>
        <begin position="366"/>
        <end position="435"/>
    </location>
</feature>
<dbReference type="EMBL" id="AMQM01007347">
    <property type="status" value="NOT_ANNOTATED_CDS"/>
    <property type="molecule type" value="Genomic_DNA"/>
</dbReference>
<feature type="domain" description="K Homology" evidence="5">
    <location>
        <begin position="439"/>
        <end position="508"/>
    </location>
</feature>
<accession>T1FG91</accession>
<evidence type="ECO:0000256" key="2">
    <source>
        <dbReference type="PROSITE-ProRule" id="PRU00117"/>
    </source>
</evidence>
<evidence type="ECO:0000313" key="7">
    <source>
        <dbReference type="EnsemblMetazoa" id="HelroP180766"/>
    </source>
</evidence>
<dbReference type="Proteomes" id="UP000015101">
    <property type="component" value="Unassembled WGS sequence"/>
</dbReference>